<dbReference type="GO" id="GO:0000209">
    <property type="term" value="P:protein polyubiquitination"/>
    <property type="evidence" value="ECO:0007669"/>
    <property type="project" value="TreeGrafter"/>
</dbReference>
<accession>A0A7S3HQ04</accession>
<dbReference type="GO" id="GO:0003755">
    <property type="term" value="F:peptidyl-prolyl cis-trans isomerase activity"/>
    <property type="evidence" value="ECO:0007669"/>
    <property type="project" value="UniProtKB-KW"/>
</dbReference>
<evidence type="ECO:0000256" key="3">
    <source>
        <dbReference type="ARBA" id="ARBA00003697"/>
    </source>
</evidence>
<feature type="domain" description="U-box" evidence="13">
    <location>
        <begin position="24"/>
        <end position="99"/>
    </location>
</feature>
<evidence type="ECO:0000259" key="13">
    <source>
        <dbReference type="PROSITE" id="PS51698"/>
    </source>
</evidence>
<dbReference type="InterPro" id="IPR003613">
    <property type="entry name" value="Ubox_domain"/>
</dbReference>
<name>A0A7S3HQ04_9STRA</name>
<keyword evidence="6" id="KW-0808">Transferase</keyword>
<evidence type="ECO:0000256" key="5">
    <source>
        <dbReference type="ARBA" id="ARBA00007930"/>
    </source>
</evidence>
<dbReference type="PRINTS" id="PR00153">
    <property type="entry name" value="CSAPPISMRASE"/>
</dbReference>
<keyword evidence="7" id="KW-0833">Ubl conjugation pathway</keyword>
<dbReference type="Gene3D" id="2.40.100.10">
    <property type="entry name" value="Cyclophilin-like"/>
    <property type="match status" value="1"/>
</dbReference>
<keyword evidence="9" id="KW-0413">Isomerase</keyword>
<keyword evidence="8" id="KW-0697">Rotamase</keyword>
<evidence type="ECO:0008006" key="15">
    <source>
        <dbReference type="Google" id="ProtNLM"/>
    </source>
</evidence>
<evidence type="ECO:0000256" key="6">
    <source>
        <dbReference type="ARBA" id="ARBA00022679"/>
    </source>
</evidence>
<dbReference type="InterPro" id="IPR044666">
    <property type="entry name" value="Cyclophilin_A-like"/>
</dbReference>
<dbReference type="InterPro" id="IPR002130">
    <property type="entry name" value="Cyclophilin-type_PPIase_dom"/>
</dbReference>
<dbReference type="Pfam" id="PF04641">
    <property type="entry name" value="Rtf2"/>
    <property type="match status" value="1"/>
</dbReference>
<evidence type="ECO:0000313" key="14">
    <source>
        <dbReference type="EMBL" id="CAE0301321.1"/>
    </source>
</evidence>
<evidence type="ECO:0000256" key="11">
    <source>
        <dbReference type="SAM" id="MobiDB-lite"/>
    </source>
</evidence>
<dbReference type="GO" id="GO:0061630">
    <property type="term" value="F:ubiquitin protein ligase activity"/>
    <property type="evidence" value="ECO:0007669"/>
    <property type="project" value="UniProtKB-EC"/>
</dbReference>
<evidence type="ECO:0000256" key="9">
    <source>
        <dbReference type="ARBA" id="ARBA00023235"/>
    </source>
</evidence>
<comment type="subcellular location">
    <subcellularLocation>
        <location evidence="4">Nucleus</location>
    </subcellularLocation>
</comment>
<dbReference type="EMBL" id="HBIC01058703">
    <property type="protein sequence ID" value="CAE0301321.1"/>
    <property type="molecule type" value="Transcribed_RNA"/>
</dbReference>
<proteinExistence type="inferred from homology"/>
<comment type="similarity">
    <text evidence="5">Belongs to the cyclophilin-type PPIase family. PPIL2 subfamily.</text>
</comment>
<gene>
    <name evidence="14" type="ORF">SELO1098_LOCUS30177</name>
</gene>
<feature type="region of interest" description="Disordered" evidence="11">
    <location>
        <begin position="171"/>
        <end position="210"/>
    </location>
</feature>
<dbReference type="SMART" id="SM00504">
    <property type="entry name" value="Ubox"/>
    <property type="match status" value="1"/>
</dbReference>
<evidence type="ECO:0000256" key="8">
    <source>
        <dbReference type="ARBA" id="ARBA00023110"/>
    </source>
</evidence>
<dbReference type="InterPro" id="IPR013083">
    <property type="entry name" value="Znf_RING/FYVE/PHD"/>
</dbReference>
<comment type="catalytic activity">
    <reaction evidence="2">
        <text>[protein]-peptidylproline (omega=180) = [protein]-peptidylproline (omega=0)</text>
        <dbReference type="Rhea" id="RHEA:16237"/>
        <dbReference type="Rhea" id="RHEA-COMP:10747"/>
        <dbReference type="Rhea" id="RHEA-COMP:10748"/>
        <dbReference type="ChEBI" id="CHEBI:83833"/>
        <dbReference type="ChEBI" id="CHEBI:83834"/>
        <dbReference type="EC" id="5.2.1.8"/>
    </reaction>
</comment>
<dbReference type="PANTHER" id="PTHR45625">
    <property type="entry name" value="PEPTIDYL-PROLYL CIS-TRANS ISOMERASE-RELATED"/>
    <property type="match status" value="1"/>
</dbReference>
<comment type="function">
    <text evidence="3">May catalyze the cis-trans isomerization of proline imidic peptide bonds in oligopeptides thereby assisting the folding of proteins. May also function as a chaperone, playing a role in intracellular transport of proteins. May also have a protein ubiquitin ligase activity acting as an E3 ubiquitin protein ligase or as a ubiquitin-ubiquitin ligase promoting elongation of ubiquitin chains on proteins.</text>
</comment>
<evidence type="ECO:0000256" key="1">
    <source>
        <dbReference type="ARBA" id="ARBA00000900"/>
    </source>
</evidence>
<dbReference type="AlphaFoldDB" id="A0A7S3HQ04"/>
<dbReference type="SUPFAM" id="SSF57850">
    <property type="entry name" value="RING/U-box"/>
    <property type="match status" value="1"/>
</dbReference>
<feature type="region of interest" description="Disordered" evidence="11">
    <location>
        <begin position="474"/>
        <end position="502"/>
    </location>
</feature>
<feature type="compositionally biased region" description="Low complexity" evidence="11">
    <location>
        <begin position="480"/>
        <end position="489"/>
    </location>
</feature>
<keyword evidence="10" id="KW-0539">Nucleus</keyword>
<reference evidence="14" key="1">
    <citation type="submission" date="2021-01" db="EMBL/GenBank/DDBJ databases">
        <authorList>
            <person name="Corre E."/>
            <person name="Pelletier E."/>
            <person name="Niang G."/>
            <person name="Scheremetjew M."/>
            <person name="Finn R."/>
            <person name="Kale V."/>
            <person name="Holt S."/>
            <person name="Cochrane G."/>
            <person name="Meng A."/>
            <person name="Brown T."/>
            <person name="Cohen L."/>
        </authorList>
    </citation>
    <scope>NUCLEOTIDE SEQUENCE</scope>
    <source>
        <strain evidence="14">CCAP 955/1</strain>
    </source>
</reference>
<feature type="compositionally biased region" description="Basic and acidic residues" evidence="11">
    <location>
        <begin position="171"/>
        <end position="186"/>
    </location>
</feature>
<dbReference type="PROSITE" id="PS51698">
    <property type="entry name" value="U_BOX"/>
    <property type="match status" value="1"/>
</dbReference>
<dbReference type="PROSITE" id="PS50072">
    <property type="entry name" value="CSA_PPIASE_2"/>
    <property type="match status" value="1"/>
</dbReference>
<evidence type="ECO:0000256" key="7">
    <source>
        <dbReference type="ARBA" id="ARBA00022786"/>
    </source>
</evidence>
<dbReference type="GO" id="GO:0071013">
    <property type="term" value="C:catalytic step 2 spliceosome"/>
    <property type="evidence" value="ECO:0007669"/>
    <property type="project" value="TreeGrafter"/>
</dbReference>
<dbReference type="FunFam" id="2.40.100.10:FF:000014">
    <property type="entry name" value="Peptidyl-prolyl cis-trans isomerase cyp65"/>
    <property type="match status" value="1"/>
</dbReference>
<protein>
    <recommendedName>
        <fullName evidence="15">RING-type E3 ubiquitin transferase</fullName>
    </recommendedName>
</protein>
<comment type="catalytic activity">
    <reaction evidence="1">
        <text>S-ubiquitinyl-[E2 ubiquitin-conjugating enzyme]-L-cysteine + [acceptor protein]-L-lysine = [E2 ubiquitin-conjugating enzyme]-L-cysteine + N(6)-ubiquitinyl-[acceptor protein]-L-lysine.</text>
        <dbReference type="EC" id="2.3.2.27"/>
    </reaction>
</comment>
<dbReference type="SUPFAM" id="SSF50891">
    <property type="entry name" value="Cyclophilin-like"/>
    <property type="match status" value="1"/>
</dbReference>
<feature type="domain" description="PPIase cyclophilin-type" evidence="12">
    <location>
        <begin position="304"/>
        <end position="448"/>
    </location>
</feature>
<dbReference type="InterPro" id="IPR029000">
    <property type="entry name" value="Cyclophilin-like_dom_sf"/>
</dbReference>
<dbReference type="Gene3D" id="3.30.40.10">
    <property type="entry name" value="Zinc/RING finger domain, C3HC4 (zinc finger)"/>
    <property type="match status" value="1"/>
</dbReference>
<sequence length="502" mass="55472">MYITATEWSQEYGGKKTTREAASRPLPFDHCALSLTPFRTPVLLGKNSGVIFDFEVIVPYLQEHKCDPVSGDAMTTKDIIRLHMTKNAAGEWECPITNKVFTNSSHVVAIASSGNVYSFGAVNELNIKSKNFTDLISGEPFKKSDVLTLQDPQNAEQMAKRDINNFSHLKTVREESSKTREGESKIRQSLSTSNVMKEIESQRQLEKESGVKRKTLEEIISNKSTEDNSDVERFLALQALTLDVTPGQVSTDGRASSSLTSTSSNLWTSNATRRATAEEIREARWKIMRQVGKKGYAQLQTTHGNLNVEIHCDIAPRTAWNFLTLCERGYFDDMTLHRLVPGFMVQAGDPTGTGAGGSSAFGGRPFRDEFDTRILHDAKGVLSMANSGMNSNGSQFFMLFAPAKHLDLKHAVFGRVVGGLNTLDRIEEVGSDKKEKPLAEVKIVKALVFTNPIPEADDLLETFITNNMKKRVVESKHKSIPSTGSGSSSALQMPDSKIRKLT</sequence>
<evidence type="ECO:0000256" key="2">
    <source>
        <dbReference type="ARBA" id="ARBA00000971"/>
    </source>
</evidence>
<dbReference type="PANTHER" id="PTHR45625:SF1">
    <property type="entry name" value="RING-TYPE E3 UBIQUITIN-PROTEIN LIGASE PPIL2"/>
    <property type="match status" value="1"/>
</dbReference>
<feature type="compositionally biased region" description="Basic and acidic residues" evidence="11">
    <location>
        <begin position="197"/>
        <end position="210"/>
    </location>
</feature>
<evidence type="ECO:0000259" key="12">
    <source>
        <dbReference type="PROSITE" id="PS50072"/>
    </source>
</evidence>
<evidence type="ECO:0000256" key="4">
    <source>
        <dbReference type="ARBA" id="ARBA00004123"/>
    </source>
</evidence>
<organism evidence="14">
    <name type="scientific">Spumella elongata</name>
    <dbReference type="NCBI Taxonomy" id="89044"/>
    <lineage>
        <taxon>Eukaryota</taxon>
        <taxon>Sar</taxon>
        <taxon>Stramenopiles</taxon>
        <taxon>Ochrophyta</taxon>
        <taxon>Chrysophyceae</taxon>
        <taxon>Chromulinales</taxon>
        <taxon>Chromulinaceae</taxon>
        <taxon>Spumella</taxon>
    </lineage>
</organism>
<evidence type="ECO:0000256" key="10">
    <source>
        <dbReference type="ARBA" id="ARBA00023242"/>
    </source>
</evidence>
<dbReference type="Pfam" id="PF00160">
    <property type="entry name" value="Pro_isomerase"/>
    <property type="match status" value="1"/>
</dbReference>